<protein>
    <submittedName>
        <fullName evidence="7 8">Uncharacterized protein LOC110977272 isoform X1</fullName>
    </submittedName>
</protein>
<dbReference type="InterPro" id="IPR040214">
    <property type="entry name" value="BRD10"/>
</dbReference>
<feature type="region of interest" description="Disordered" evidence="4">
    <location>
        <begin position="759"/>
        <end position="781"/>
    </location>
</feature>
<dbReference type="PRINTS" id="PR00503">
    <property type="entry name" value="BROMODOMAIN"/>
</dbReference>
<feature type="region of interest" description="Disordered" evidence="4">
    <location>
        <begin position="1049"/>
        <end position="1123"/>
    </location>
</feature>
<feature type="compositionally biased region" description="Polar residues" evidence="4">
    <location>
        <begin position="2013"/>
        <end position="2024"/>
    </location>
</feature>
<feature type="compositionally biased region" description="Basic and acidic residues" evidence="4">
    <location>
        <begin position="826"/>
        <end position="845"/>
    </location>
</feature>
<evidence type="ECO:0000313" key="8">
    <source>
        <dbReference type="RefSeq" id="XP_022086942.1"/>
    </source>
</evidence>
<reference evidence="7 8" key="1">
    <citation type="submission" date="2025-04" db="UniProtKB">
        <authorList>
            <consortium name="RefSeq"/>
        </authorList>
    </citation>
    <scope>IDENTIFICATION</scope>
</reference>
<feature type="compositionally biased region" description="Low complexity" evidence="4">
    <location>
        <begin position="604"/>
        <end position="613"/>
    </location>
</feature>
<feature type="compositionally biased region" description="Basic and acidic residues" evidence="4">
    <location>
        <begin position="1170"/>
        <end position="1179"/>
    </location>
</feature>
<feature type="region of interest" description="Disordered" evidence="4">
    <location>
        <begin position="1258"/>
        <end position="1290"/>
    </location>
</feature>
<evidence type="ECO:0000256" key="4">
    <source>
        <dbReference type="SAM" id="MobiDB-lite"/>
    </source>
</evidence>
<dbReference type="Proteomes" id="UP000694845">
    <property type="component" value="Unplaced"/>
</dbReference>
<accession>A0A8B7Y518</accession>
<feature type="compositionally biased region" description="Polar residues" evidence="4">
    <location>
        <begin position="1699"/>
        <end position="1708"/>
    </location>
</feature>
<name>A0A8B7Y518_ACAPL</name>
<feature type="compositionally biased region" description="Basic residues" evidence="4">
    <location>
        <begin position="433"/>
        <end position="447"/>
    </location>
</feature>
<feature type="region of interest" description="Disordered" evidence="4">
    <location>
        <begin position="1169"/>
        <end position="1193"/>
    </location>
</feature>
<feature type="compositionally biased region" description="Polar residues" evidence="4">
    <location>
        <begin position="1083"/>
        <end position="1096"/>
    </location>
</feature>
<sequence length="2129" mass="232783">MFPDLSDELMQGYRILTEIFGDKCKSFVWPFLEPVDTETLWDYEIRIKHPMWLRKIESKFFKKEYQDITEFAADMRQMLENCYRYNGMKHQISKYAQTLECVFEQKLALLSRPLQEKTTLYVTSNGKYGDGSPNTVELSSGRLRRACTRLAARALEQASATPLAFHVGRELEQQEREEKRQKIVDRRDEILKERQDLLGWDKQLIGEAHWTYMKSLWEIPAIGHFLCLCQSVLELDEISFFELERSFAIPMESTMLRRIFTSLLSTPYQRTRLGKKPPMPYKVWEARLREWVRGWYIVLDKLRDPIKVYEKIGVPERFFEVLGPYFPLDKLQYHELTYYERVWVTKALCDQLFETQLSVRRCVLSQPVEELRPIVLGVDGEANSYIHFPHFCGADLRIYRQSKYPDLLKAAKRDKVKSEGREDREAEQDAPRPRKLRKTPALRKQIPRPKPVTVETPRSRPSRLRQKLTPTVHFGTYAESIISSTESEDVTSEFTEIEDDASDSQWECQTTPDQPGGKAEAVEGDEDTESEKPIEGDDREDLKVSRPTKENEMDALVREEKHQPSQDTGVMKREQITDESVVSAMRQGAVAKPDGIEPLCNGETSSIHSSTTSENASPEDPPKLLAKLETKEEIREESGTCHHPTSESGMRCQGTECNVIPEGSLKMEVGSEAATPSEGITASGEQNANNNSSQTLDAASELEPLIEPDKKPCDATSPTEGELHVPPSSPPPPHKEVLPVLGEFELVCDSMESLRELVDKFAPPENKNPPPTTGRKRKVASYIKQPVRRRCEKDLHEKLTNLLLELTPYEARLAKFALRNREKFKKEYESAKMEPETDQDIKDIWASEESSSESESEAESGSEEEDQAANDQDEEWDASTEGTMRLRKRTVKRTQGSATPDDGEEAEDGEPVQEEAAKKPKRPRPSGRRSPPHKNQLNTSLLQLIKNLSNDGLSDACRRLQTMIKRAEAARYQMAHKSKLDPASLSDCGDGQAVTALLNKLFWVNGKPPAVEGNVAKTVEELISTYPMFVHNLIFRNLKNSLSKMAKVAKSTGPDSSDQKDEPESKEENLAVESEPSKEVVQPASTDADTVSDPVNSSSRMETRSSASNTTLEGDPKWKSKEKRKEVMDDFTLAGLYTVLAQAKGILRERLATGLSELLPDYPNLQESVVKTEPKKDLGDSVNPDQPSSRSDTDKELLFKMLPKPSQYQKNSQLALQGSAHVKYMSSVDVAAVRNSTRPGSSLLVSVPTAKLPTVPNSWSDKELAKGASPARAPLATSGQAAPAASTSQIGDNVGAVPHGVYTIKVDASVWSQLQGKPQLQQQFVLQQIREMQRKQAESGSMTTSGVGLSNPAQAVTCIRSPPKAQAVPPKTSSETRTTSSPARNTARLPPATNISDLSSLQPIKLSKPARPKARNRGGLAEPVSNLSQKELIALLQQQQRQLELYRQQQQQKQQSQQKNGEPQQQQPLIQEQANQHFVLSASGELRPSTRSQQATGAAKAPIVLGVRHTAPSVEPSQISASSCHPITEPLPVTAQPTRLSTKTTVTASLKHPKMTVNPVSSQHCATVPSATTVPSQSRQSSPIVQRPPAPQNSTSSSVSPRGPSTRFHLVQTSSGTQFVVRTGPNQAPRLISLSSVGNSGSTVPVIMTGQNRQFVKQTSQAAALVVSTTNAATVSMSQTVQFVMQPGQVIRNAAPASVSRSQQQTIQGSGGPLLGQATGAAQPTDARQNPTQAALQANQDRTGRAVVAMTNQSVGMQGAVKAVLSQVSQTQNQAAPAAIQKPQLAVVKGAGDSKVVVASPKKVVRLVHPSHLSTAATFVPTTDPSQVGSMPIVVTKALPAAPQGVQVVAQTPARQQLVHLPVKSRPLDSAVAAAATQGSPSGSTTAIQEHLQQVILQQLAAGKLKLSPQTIPVSKIGHQVVQQPVQNQQKAGQVVNAVPIVLSQQASQLITKLQQSVPATIKTSPPAASSGTQLDQQLQASIQILNQARAAGQAPAVRLLAVGNAISQKNLPSQETQSLQPVNPASPVAGPLGPRSSHLVLAQPSVSSQVVGQALPSQIILPTALTDLLTPPSQTSLQTGAKRSLPMPPPLLDPKIPRLTAPVQASTAQAVPATTLSGLPPDTTQGTS</sequence>
<dbReference type="RefSeq" id="XP_022086942.1">
    <property type="nucleotide sequence ID" value="XM_022231250.1"/>
</dbReference>
<keyword evidence="6" id="KW-1185">Reference proteome</keyword>
<feature type="compositionally biased region" description="Low complexity" evidence="4">
    <location>
        <begin position="1594"/>
        <end position="1607"/>
    </location>
</feature>
<dbReference type="Gene3D" id="1.20.920.10">
    <property type="entry name" value="Bromodomain-like"/>
    <property type="match status" value="1"/>
</dbReference>
<feature type="compositionally biased region" description="Basic and acidic residues" evidence="4">
    <location>
        <begin position="1114"/>
        <end position="1123"/>
    </location>
</feature>
<dbReference type="KEGG" id="aplc:110977272"/>
<keyword evidence="3" id="KW-0175">Coiled coil</keyword>
<evidence type="ECO:0000256" key="3">
    <source>
        <dbReference type="SAM" id="Coils"/>
    </source>
</evidence>
<feature type="domain" description="Bromo" evidence="5">
    <location>
        <begin position="23"/>
        <end position="93"/>
    </location>
</feature>
<feature type="compositionally biased region" description="Polar residues" evidence="4">
    <location>
        <begin position="1277"/>
        <end position="1290"/>
    </location>
</feature>
<feature type="compositionally biased region" description="Low complexity" evidence="4">
    <location>
        <begin position="1097"/>
        <end position="1108"/>
    </location>
</feature>
<feature type="compositionally biased region" description="Polar residues" evidence="4">
    <location>
        <begin position="678"/>
        <end position="697"/>
    </location>
</feature>
<feature type="compositionally biased region" description="Polar residues" evidence="4">
    <location>
        <begin position="1371"/>
        <end position="1384"/>
    </location>
</feature>
<evidence type="ECO:0000313" key="7">
    <source>
        <dbReference type="RefSeq" id="XP_022086941.1"/>
    </source>
</evidence>
<feature type="compositionally biased region" description="Basic and acidic residues" evidence="4">
    <location>
        <begin position="411"/>
        <end position="432"/>
    </location>
</feature>
<feature type="compositionally biased region" description="Acidic residues" evidence="4">
    <location>
        <begin position="486"/>
        <end position="502"/>
    </location>
</feature>
<dbReference type="InterPro" id="IPR001487">
    <property type="entry name" value="Bromodomain"/>
</dbReference>
<proteinExistence type="predicted"/>
<feature type="region of interest" description="Disordered" evidence="4">
    <location>
        <begin position="411"/>
        <end position="574"/>
    </location>
</feature>
<dbReference type="RefSeq" id="XP_022086941.1">
    <property type="nucleotide sequence ID" value="XM_022231249.1"/>
</dbReference>
<dbReference type="PANTHER" id="PTHR31095">
    <property type="entry name" value="RIKEN CDNA 9930021J03 GENE"/>
    <property type="match status" value="1"/>
</dbReference>
<dbReference type="Pfam" id="PF23450">
    <property type="entry name" value="KIAA2026_hel"/>
    <property type="match status" value="1"/>
</dbReference>
<evidence type="ECO:0000259" key="5">
    <source>
        <dbReference type="PROSITE" id="PS50014"/>
    </source>
</evidence>
<dbReference type="PANTHER" id="PTHR31095:SF3">
    <property type="entry name" value="RIKEN CDNA 9930021J03 GENE"/>
    <property type="match status" value="1"/>
</dbReference>
<dbReference type="Pfam" id="PF00439">
    <property type="entry name" value="Bromodomain"/>
    <property type="match status" value="1"/>
</dbReference>
<feature type="region of interest" description="Disordered" evidence="4">
    <location>
        <begin position="2070"/>
        <end position="2129"/>
    </location>
</feature>
<gene>
    <name evidence="7 8" type="primary">LOC110977272</name>
</gene>
<feature type="region of interest" description="Disordered" evidence="4">
    <location>
        <begin position="1553"/>
        <end position="1608"/>
    </location>
</feature>
<dbReference type="OrthoDB" id="21449at2759"/>
<feature type="compositionally biased region" description="Polar residues" evidence="4">
    <location>
        <begin position="1393"/>
        <end position="1402"/>
    </location>
</feature>
<feature type="region of interest" description="Disordered" evidence="4">
    <location>
        <begin position="590"/>
        <end position="737"/>
    </location>
</feature>
<feature type="compositionally biased region" description="Polar residues" evidence="4">
    <location>
        <begin position="503"/>
        <end position="513"/>
    </location>
</feature>
<feature type="compositionally biased region" description="Polar residues" evidence="4">
    <location>
        <begin position="2104"/>
        <end position="2129"/>
    </location>
</feature>
<feature type="compositionally biased region" description="Basic residues" evidence="4">
    <location>
        <begin position="919"/>
        <end position="932"/>
    </location>
</feature>
<feature type="coiled-coil region" evidence="3">
    <location>
        <begin position="1429"/>
        <end position="1456"/>
    </location>
</feature>
<feature type="compositionally biased region" description="Basic and acidic residues" evidence="4">
    <location>
        <begin position="530"/>
        <end position="574"/>
    </location>
</feature>
<dbReference type="InterPro" id="IPR056522">
    <property type="entry name" value="KIAA2026_hel"/>
</dbReference>
<dbReference type="InterPro" id="IPR036427">
    <property type="entry name" value="Bromodomain-like_sf"/>
</dbReference>
<evidence type="ECO:0000256" key="1">
    <source>
        <dbReference type="ARBA" id="ARBA00023117"/>
    </source>
</evidence>
<feature type="compositionally biased region" description="Basic and acidic residues" evidence="4">
    <location>
        <begin position="620"/>
        <end position="640"/>
    </location>
</feature>
<keyword evidence="1 2" id="KW-0103">Bromodomain</keyword>
<dbReference type="PROSITE" id="PS50014">
    <property type="entry name" value="BROMODOMAIN_2"/>
    <property type="match status" value="1"/>
</dbReference>
<evidence type="ECO:0000313" key="6">
    <source>
        <dbReference type="Proteomes" id="UP000694845"/>
    </source>
</evidence>
<dbReference type="GeneID" id="110977272"/>
<dbReference type="SUPFAM" id="SSF47370">
    <property type="entry name" value="Bromodomain"/>
    <property type="match status" value="1"/>
</dbReference>
<feature type="compositionally biased region" description="Acidic residues" evidence="4">
    <location>
        <begin position="901"/>
        <end position="913"/>
    </location>
</feature>
<feature type="region of interest" description="Disordered" evidence="4">
    <location>
        <begin position="2013"/>
        <end position="2037"/>
    </location>
</feature>
<dbReference type="SMART" id="SM00297">
    <property type="entry name" value="BROMO"/>
    <property type="match status" value="1"/>
</dbReference>
<feature type="region of interest" description="Disordered" evidence="4">
    <location>
        <begin position="1695"/>
        <end position="1728"/>
    </location>
</feature>
<dbReference type="OMA" id="WDYEERI"/>
<evidence type="ECO:0000256" key="2">
    <source>
        <dbReference type="PROSITE-ProRule" id="PRU00035"/>
    </source>
</evidence>
<feature type="compositionally biased region" description="Polar residues" evidence="4">
    <location>
        <begin position="1558"/>
        <end position="1584"/>
    </location>
</feature>
<feature type="region of interest" description="Disordered" evidence="4">
    <location>
        <begin position="826"/>
        <end position="936"/>
    </location>
</feature>
<feature type="region of interest" description="Disordered" evidence="4">
    <location>
        <begin position="1361"/>
        <end position="1423"/>
    </location>
</feature>
<organism evidence="6 7">
    <name type="scientific">Acanthaster planci</name>
    <name type="common">Crown-of-thorns starfish</name>
    <dbReference type="NCBI Taxonomy" id="133434"/>
    <lineage>
        <taxon>Eukaryota</taxon>
        <taxon>Metazoa</taxon>
        <taxon>Echinodermata</taxon>
        <taxon>Eleutherozoa</taxon>
        <taxon>Asterozoa</taxon>
        <taxon>Asteroidea</taxon>
        <taxon>Valvatacea</taxon>
        <taxon>Valvatida</taxon>
        <taxon>Acanthasteridae</taxon>
        <taxon>Acanthaster</taxon>
    </lineage>
</organism>
<feature type="compositionally biased region" description="Basic and acidic residues" evidence="4">
    <location>
        <begin position="1057"/>
        <end position="1069"/>
    </location>
</feature>
<feature type="compositionally biased region" description="Acidic residues" evidence="4">
    <location>
        <begin position="850"/>
        <end position="878"/>
    </location>
</feature>